<name>A0A2H0USF1_9BACT</name>
<dbReference type="InterPro" id="IPR013783">
    <property type="entry name" value="Ig-like_fold"/>
</dbReference>
<protein>
    <recommendedName>
        <fullName evidence="6">Fibronectin type-III domain-containing protein</fullName>
    </recommendedName>
</protein>
<dbReference type="Gene3D" id="1.10.101.10">
    <property type="entry name" value="PGBD-like superfamily/PGBD"/>
    <property type="match status" value="1"/>
</dbReference>
<keyword evidence="1" id="KW-0732">Signal</keyword>
<evidence type="ECO:0000259" key="2">
    <source>
        <dbReference type="Pfam" id="PF01471"/>
    </source>
</evidence>
<evidence type="ECO:0000259" key="3">
    <source>
        <dbReference type="Pfam" id="PF16656"/>
    </source>
</evidence>
<dbReference type="InterPro" id="IPR036366">
    <property type="entry name" value="PGBDSf"/>
</dbReference>
<evidence type="ECO:0008006" key="6">
    <source>
        <dbReference type="Google" id="ProtNLM"/>
    </source>
</evidence>
<evidence type="ECO:0000313" key="5">
    <source>
        <dbReference type="Proteomes" id="UP000231157"/>
    </source>
</evidence>
<feature type="domain" description="Peptidoglycan binding-like" evidence="2">
    <location>
        <begin position="50"/>
        <end position="113"/>
    </location>
</feature>
<dbReference type="Pfam" id="PF16656">
    <property type="entry name" value="Pur_ac_phosph_N"/>
    <property type="match status" value="1"/>
</dbReference>
<dbReference type="InterPro" id="IPR002477">
    <property type="entry name" value="Peptidoglycan-bd-like"/>
</dbReference>
<evidence type="ECO:0000313" key="4">
    <source>
        <dbReference type="EMBL" id="PIR89303.1"/>
    </source>
</evidence>
<dbReference type="InterPro" id="IPR036365">
    <property type="entry name" value="PGBD-like_sf"/>
</dbReference>
<dbReference type="SUPFAM" id="SSF47090">
    <property type="entry name" value="PGBD-like"/>
    <property type="match status" value="1"/>
</dbReference>
<dbReference type="GO" id="GO:0046872">
    <property type="term" value="F:metal ion binding"/>
    <property type="evidence" value="ECO:0007669"/>
    <property type="project" value="InterPro"/>
</dbReference>
<reference evidence="5" key="1">
    <citation type="submission" date="2017-09" db="EMBL/GenBank/DDBJ databases">
        <title>Depth-based differentiation of microbial function through sediment-hosted aquifers and enrichment of novel symbionts in the deep terrestrial subsurface.</title>
        <authorList>
            <person name="Probst A.J."/>
            <person name="Ladd B."/>
            <person name="Jarett J.K."/>
            <person name="Geller-Mcgrath D.E."/>
            <person name="Sieber C.M.K."/>
            <person name="Emerson J.B."/>
            <person name="Anantharaman K."/>
            <person name="Thomas B.C."/>
            <person name="Malmstrom R."/>
            <person name="Stieglmeier M."/>
            <person name="Klingl A."/>
            <person name="Woyke T."/>
            <person name="Ryan C.M."/>
            <person name="Banfield J.F."/>
        </authorList>
    </citation>
    <scope>NUCLEOTIDE SEQUENCE [LARGE SCALE GENOMIC DNA]</scope>
</reference>
<feature type="signal peptide" evidence="1">
    <location>
        <begin position="1"/>
        <end position="38"/>
    </location>
</feature>
<dbReference type="Proteomes" id="UP000231157">
    <property type="component" value="Unassembled WGS sequence"/>
</dbReference>
<comment type="caution">
    <text evidence="4">The sequence shown here is derived from an EMBL/GenBank/DDBJ whole genome shotgun (WGS) entry which is preliminary data.</text>
</comment>
<dbReference type="Gene3D" id="2.60.40.10">
    <property type="entry name" value="Immunoglobulins"/>
    <property type="match status" value="1"/>
</dbReference>
<dbReference type="EMBL" id="PFAZ01000001">
    <property type="protein sequence ID" value="PIR89303.1"/>
    <property type="molecule type" value="Genomic_DNA"/>
</dbReference>
<dbReference type="InterPro" id="IPR015914">
    <property type="entry name" value="PAPs_N"/>
</dbReference>
<gene>
    <name evidence="4" type="ORF">COU07_00170</name>
</gene>
<dbReference type="AlphaFoldDB" id="A0A2H0USF1"/>
<proteinExistence type="predicted"/>
<dbReference type="Pfam" id="PF01471">
    <property type="entry name" value="PG_binding_1"/>
    <property type="match status" value="1"/>
</dbReference>
<feature type="domain" description="Purple acid phosphatase N-terminal" evidence="3">
    <location>
        <begin position="139"/>
        <end position="221"/>
    </location>
</feature>
<sequence>MKKTIHLKKTTSRSSLLFRGTMVAVLVLSLLGIQNAYAAITTQLDLGDRDSEVTELQTYLATNANIYPEGLVTGYFGQLTKAAVERFQTAQGIISEGTPATTGYGRVGPQTMARINILLGSGGDQTAWDTSPILSTPTVQKTDTNATFVWTSNEPTQGQVYLSNVPLQFNEATGPRQQPYVSGNLALDAGGLQTSHTVTVSNLQANTTYYYLVRGVDNVGNMSMIWPSSFRTNQ</sequence>
<dbReference type="GO" id="GO:0003993">
    <property type="term" value="F:acid phosphatase activity"/>
    <property type="evidence" value="ECO:0007669"/>
    <property type="project" value="InterPro"/>
</dbReference>
<organism evidence="4 5">
    <name type="scientific">Candidatus Harrisonbacteria bacterium CG10_big_fil_rev_8_21_14_0_10_40_38</name>
    <dbReference type="NCBI Taxonomy" id="1974583"/>
    <lineage>
        <taxon>Bacteria</taxon>
        <taxon>Candidatus Harrisoniibacteriota</taxon>
    </lineage>
</organism>
<accession>A0A2H0USF1</accession>
<feature type="chain" id="PRO_5013823130" description="Fibronectin type-III domain-containing protein" evidence="1">
    <location>
        <begin position="39"/>
        <end position="234"/>
    </location>
</feature>
<evidence type="ECO:0000256" key="1">
    <source>
        <dbReference type="SAM" id="SignalP"/>
    </source>
</evidence>